<keyword evidence="2 3" id="KW-1133">Transmembrane helix</keyword>
<dbReference type="GeneID" id="29418717"/>
<accession>A0A0A7HFW4</accession>
<reference evidence="4" key="1">
    <citation type="submission" date="2014-07" db="EMBL/GenBank/DDBJ databases">
        <title>Clostridium tyrobutyricum BAS7.</title>
        <authorList>
            <person name="Kim S."/>
            <person name="Choi O."/>
            <person name="Woo H.M."/>
            <person name="Sang B.-I."/>
            <person name="Um Y."/>
        </authorList>
    </citation>
    <scope>NUCLEOTIDE SEQUENCE</scope>
    <source>
        <strain evidence="4">BAS7</strain>
    </source>
</reference>
<dbReference type="Gene3D" id="1.10.1760.20">
    <property type="match status" value="1"/>
</dbReference>
<dbReference type="RefSeq" id="WP_017895580.1">
    <property type="nucleotide sequence ID" value="NZ_CABJAO010000004.1"/>
</dbReference>
<protein>
    <recommendedName>
        <fullName evidence="5">Thiamine transporter HmpT</fullName>
    </recommendedName>
</protein>
<dbReference type="PANTHER" id="PTHR37815:SF3">
    <property type="entry name" value="UPF0397 PROTEIN SPR0429"/>
    <property type="match status" value="1"/>
</dbReference>
<dbReference type="EMBL" id="KM108089">
    <property type="protein sequence ID" value="AIZ03744.1"/>
    <property type="molecule type" value="Genomic_DNA"/>
</dbReference>
<dbReference type="GO" id="GO:0016020">
    <property type="term" value="C:membrane"/>
    <property type="evidence" value="ECO:0007669"/>
    <property type="project" value="InterPro"/>
</dbReference>
<dbReference type="AlphaFoldDB" id="A0A0A7HFW4"/>
<feature type="transmembrane region" description="Helical" evidence="3">
    <location>
        <begin position="162"/>
        <end position="179"/>
    </location>
</feature>
<gene>
    <name evidence="4" type="ORF">CTB_22440</name>
</gene>
<keyword evidence="3" id="KW-0472">Membrane</keyword>
<evidence type="ECO:0008006" key="5">
    <source>
        <dbReference type="Google" id="ProtNLM"/>
    </source>
</evidence>
<feature type="transmembrane region" description="Helical" evidence="3">
    <location>
        <begin position="116"/>
        <end position="142"/>
    </location>
</feature>
<dbReference type="PATRIC" id="fig|1519.11.peg.2683"/>
<feature type="transmembrane region" description="Helical" evidence="3">
    <location>
        <begin position="81"/>
        <end position="104"/>
    </location>
</feature>
<proteinExistence type="predicted"/>
<evidence type="ECO:0000256" key="2">
    <source>
        <dbReference type="ARBA" id="ARBA00022989"/>
    </source>
</evidence>
<sequence length="188" mass="20561">MEQKNLELNRLKVQDMIQIALMAALTYIATAVINIPSGVVFKGVIHLGDSMVLLSAILLGKKKAFFSAAIGMALFDMLSPYAIWAPFTFFIKGIMAYIAGTIAYRNHYNGEKFLNNIVAFIAAGIWMIAAYYIAGVMLMHFVTNIQFSKAFILSAAEIPGNIAQSIAGAVIALILGRILKKANIIRNR</sequence>
<evidence type="ECO:0000256" key="1">
    <source>
        <dbReference type="ARBA" id="ARBA00022692"/>
    </source>
</evidence>
<dbReference type="PANTHER" id="PTHR37815">
    <property type="entry name" value="UPF0397 PROTEIN BC_2624-RELATED"/>
    <property type="match status" value="1"/>
</dbReference>
<evidence type="ECO:0000256" key="3">
    <source>
        <dbReference type="SAM" id="Phobius"/>
    </source>
</evidence>
<dbReference type="Pfam" id="PF07155">
    <property type="entry name" value="ECF-ribofla_trS"/>
    <property type="match status" value="1"/>
</dbReference>
<dbReference type="InterPro" id="IPR009825">
    <property type="entry name" value="ECF_substrate-spec-like"/>
</dbReference>
<name>A0A0A7HFW4_CLOTY</name>
<feature type="transmembrane region" description="Helical" evidence="3">
    <location>
        <begin position="16"/>
        <end position="41"/>
    </location>
</feature>
<evidence type="ECO:0000313" key="4">
    <source>
        <dbReference type="EMBL" id="AIZ03744.1"/>
    </source>
</evidence>
<dbReference type="KEGG" id="ctyk:CTK_C26790"/>
<organism evidence="4">
    <name type="scientific">Clostridium tyrobutyricum</name>
    <dbReference type="NCBI Taxonomy" id="1519"/>
    <lineage>
        <taxon>Bacteria</taxon>
        <taxon>Bacillati</taxon>
        <taxon>Bacillota</taxon>
        <taxon>Clostridia</taxon>
        <taxon>Eubacteriales</taxon>
        <taxon>Clostridiaceae</taxon>
        <taxon>Clostridium</taxon>
    </lineage>
</organism>
<keyword evidence="1 3" id="KW-0812">Transmembrane</keyword>